<evidence type="ECO:0000313" key="3">
    <source>
        <dbReference type="Proteomes" id="UP000269154"/>
    </source>
</evidence>
<dbReference type="RefSeq" id="WP_124155571.1">
    <property type="nucleotide sequence ID" value="NZ_CAWOLW010000230.1"/>
</dbReference>
<name>A0A3N6P0C9_9CYAN</name>
<dbReference type="InterPro" id="IPR002939">
    <property type="entry name" value="DnaJ_C"/>
</dbReference>
<sequence>METCSDHILEVKIKPHGKFSRRENDLYIDLKVDLFDTCPDRKIKIPSLKGNVSFRSRRNPKRRKTQVVRFRKCHLWY</sequence>
<keyword evidence="3" id="KW-1185">Reference proteome</keyword>
<comment type="caution">
    <text evidence="2">The sequence shown here is derived from an EMBL/GenBank/DDBJ whole genome shotgun (WGS) entry which is preliminary data.</text>
</comment>
<evidence type="ECO:0000313" key="2">
    <source>
        <dbReference type="EMBL" id="RQH25158.1"/>
    </source>
</evidence>
<feature type="domain" description="Chaperone DnaJ C-terminal" evidence="1">
    <location>
        <begin position="6"/>
        <end position="66"/>
    </location>
</feature>
<dbReference type="Pfam" id="PF01556">
    <property type="entry name" value="DnaJ_C"/>
    <property type="match status" value="1"/>
</dbReference>
<proteinExistence type="predicted"/>
<dbReference type="Proteomes" id="UP000269154">
    <property type="component" value="Unassembled WGS sequence"/>
</dbReference>
<dbReference type="EMBL" id="RCBY01000305">
    <property type="protein sequence ID" value="RQH25158.1"/>
    <property type="molecule type" value="Genomic_DNA"/>
</dbReference>
<gene>
    <name evidence="2" type="ORF">D5R40_29300</name>
</gene>
<protein>
    <recommendedName>
        <fullName evidence="1">Chaperone DnaJ C-terminal domain-containing protein</fullName>
    </recommendedName>
</protein>
<accession>A0A3N6P0C9</accession>
<organism evidence="2 3">
    <name type="scientific">Okeania hirsuta</name>
    <dbReference type="NCBI Taxonomy" id="1458930"/>
    <lineage>
        <taxon>Bacteria</taxon>
        <taxon>Bacillati</taxon>
        <taxon>Cyanobacteriota</taxon>
        <taxon>Cyanophyceae</taxon>
        <taxon>Oscillatoriophycideae</taxon>
        <taxon>Oscillatoriales</taxon>
        <taxon>Microcoleaceae</taxon>
        <taxon>Okeania</taxon>
    </lineage>
</organism>
<dbReference type="AlphaFoldDB" id="A0A3N6P0C9"/>
<dbReference type="Gene3D" id="2.60.260.20">
    <property type="entry name" value="Urease metallochaperone UreE, N-terminal domain"/>
    <property type="match status" value="1"/>
</dbReference>
<reference evidence="2 3" key="1">
    <citation type="journal article" date="2018" name="ACS Chem. Biol.">
        <title>Ketoreductase domain dysfunction expands chemodiversity: malyngamide biosynthesis in the cyanobacterium Okeania hirsuta.</title>
        <authorList>
            <person name="Moss N.A."/>
            <person name="Leao T."/>
            <person name="Rankin M."/>
            <person name="McCullough T.M."/>
            <person name="Qu P."/>
            <person name="Korobeynikov A."/>
            <person name="Smith J.L."/>
            <person name="Gerwick L."/>
            <person name="Gerwick W.H."/>
        </authorList>
    </citation>
    <scope>NUCLEOTIDE SEQUENCE [LARGE SCALE GENOMIC DNA]</scope>
    <source>
        <strain evidence="2 3">PAB10Feb10-1</strain>
    </source>
</reference>
<evidence type="ECO:0000259" key="1">
    <source>
        <dbReference type="Pfam" id="PF01556"/>
    </source>
</evidence>